<evidence type="ECO:0000256" key="2">
    <source>
        <dbReference type="ARBA" id="ARBA00023239"/>
    </source>
</evidence>
<dbReference type="Pfam" id="PF01168">
    <property type="entry name" value="Ala_racemase_N"/>
    <property type="match status" value="1"/>
</dbReference>
<keyword evidence="5" id="KW-1185">Reference proteome</keyword>
<dbReference type="Gene3D" id="3.20.20.10">
    <property type="entry name" value="Alanine racemase"/>
    <property type="match status" value="1"/>
</dbReference>
<dbReference type="InterPro" id="IPR042208">
    <property type="entry name" value="D-ser_dehydrat-like_sf"/>
</dbReference>
<comment type="caution">
    <text evidence="4">The sequence shown here is derived from an EMBL/GenBank/DDBJ whole genome shotgun (WGS) entry which is preliminary data.</text>
</comment>
<sequence>MKVCELDTPALLVDREIMMDNIRAMQNRANRKGVALRPHTKTHKTPAIALIQRDCGCKGIAVAKLGEAEVMADAGFDDIFIANEIVGDIKMKRLRKLAQSIKLSWGIDCPDHVEAAEKVFASASVKAEVLVEIEVGERRSGIIEESDFLDLLDSIKKAPHVHLKGVFSHEGHCYNSPDLATCRKEFIASQKRTLRFVQIAKEQGFEIETVSIGSTPSLMHDDFPVLEGISEFRPGTYVLMDASMANAAGTLSRCAATVLATVISRPTPERVILDVGAKGITMQRRSQGITATEGLGTVKGYDNVYIHDVYDEHAIIYNKTFHDAVKIGDKVEIIPVHICPTCNLHEKLYLTSCGEVVAELPVLARGKLQ</sequence>
<dbReference type="Gene3D" id="2.40.37.20">
    <property type="entry name" value="D-serine dehydratase-like domain"/>
    <property type="match status" value="1"/>
</dbReference>
<feature type="domain" description="D-serine dehydratase-like" evidence="3">
    <location>
        <begin position="255"/>
        <end position="352"/>
    </location>
</feature>
<dbReference type="RefSeq" id="WP_009165152.1">
    <property type="nucleotide sequence ID" value="NZ_ADFP01000083.1"/>
</dbReference>
<proteinExistence type="inferred from homology"/>
<evidence type="ECO:0000313" key="4">
    <source>
        <dbReference type="EMBL" id="EFB90410.1"/>
    </source>
</evidence>
<dbReference type="InterPro" id="IPR026956">
    <property type="entry name" value="D-ser_dehydrat-like_dom"/>
</dbReference>
<gene>
    <name evidence="4" type="ORF">HMPREF7215_0243</name>
</gene>
<protein>
    <submittedName>
        <fullName evidence="4">Alanine racemase domain protein</fullName>
    </submittedName>
</protein>
<evidence type="ECO:0000256" key="1">
    <source>
        <dbReference type="ARBA" id="ARBA00005323"/>
    </source>
</evidence>
<dbReference type="PANTHER" id="PTHR28004">
    <property type="entry name" value="ZGC:162816-RELATED"/>
    <property type="match status" value="1"/>
</dbReference>
<name>A0ABM9ZU43_9BACT</name>
<evidence type="ECO:0000313" key="5">
    <source>
        <dbReference type="Proteomes" id="UP000006462"/>
    </source>
</evidence>
<accession>A0ABM9ZU43</accession>
<comment type="similarity">
    <text evidence="1">Belongs to the DSD1 family.</text>
</comment>
<dbReference type="SMART" id="SM01119">
    <property type="entry name" value="D-ser_dehydrat"/>
    <property type="match status" value="1"/>
</dbReference>
<organism evidence="4 5">
    <name type="scientific">Pyramidobacter piscolens W5455</name>
    <dbReference type="NCBI Taxonomy" id="352165"/>
    <lineage>
        <taxon>Bacteria</taxon>
        <taxon>Thermotogati</taxon>
        <taxon>Synergistota</taxon>
        <taxon>Synergistia</taxon>
        <taxon>Synergistales</taxon>
        <taxon>Dethiosulfovibrionaceae</taxon>
        <taxon>Pyramidobacter</taxon>
    </lineage>
</organism>
<keyword evidence="2" id="KW-0456">Lyase</keyword>
<dbReference type="Proteomes" id="UP000006462">
    <property type="component" value="Unassembled WGS sequence"/>
</dbReference>
<dbReference type="EMBL" id="ADFP01000083">
    <property type="protein sequence ID" value="EFB90410.1"/>
    <property type="molecule type" value="Genomic_DNA"/>
</dbReference>
<dbReference type="InterPro" id="IPR051466">
    <property type="entry name" value="D-amino_acid_metab_enzyme"/>
</dbReference>
<reference evidence="4 5" key="1">
    <citation type="submission" date="2009-12" db="EMBL/GenBank/DDBJ databases">
        <authorList>
            <person name="Shrivastava S."/>
            <person name="Madupu R."/>
            <person name="Durkin A.S."/>
            <person name="Torralba M."/>
            <person name="Methe B."/>
            <person name="Sutton G.G."/>
            <person name="Strausberg R.L."/>
            <person name="Nelson K.E."/>
        </authorList>
    </citation>
    <scope>NUCLEOTIDE SEQUENCE [LARGE SCALE GENOMIC DNA]</scope>
    <source>
        <strain evidence="4 5">W5455</strain>
    </source>
</reference>
<dbReference type="PANTHER" id="PTHR28004:SF2">
    <property type="entry name" value="D-SERINE DEHYDRATASE"/>
    <property type="match status" value="1"/>
</dbReference>
<evidence type="ECO:0000259" key="3">
    <source>
        <dbReference type="SMART" id="SM01119"/>
    </source>
</evidence>
<dbReference type="InterPro" id="IPR029066">
    <property type="entry name" value="PLP-binding_barrel"/>
</dbReference>
<dbReference type="InterPro" id="IPR001608">
    <property type="entry name" value="Ala_racemase_N"/>
</dbReference>
<dbReference type="SUPFAM" id="SSF51419">
    <property type="entry name" value="PLP-binding barrel"/>
    <property type="match status" value="1"/>
</dbReference>
<dbReference type="Pfam" id="PF14031">
    <property type="entry name" value="D-ser_dehydrat"/>
    <property type="match status" value="1"/>
</dbReference>